<protein>
    <submittedName>
        <fullName evidence="2">DUF4815 domain-containing protein</fullName>
    </submittedName>
</protein>
<dbReference type="EMBL" id="JALAZD010000002">
    <property type="protein sequence ID" value="MCI0128712.1"/>
    <property type="molecule type" value="Genomic_DNA"/>
</dbReference>
<feature type="domain" description="DUF4815" evidence="1">
    <location>
        <begin position="22"/>
        <end position="581"/>
    </location>
</feature>
<proteinExistence type="predicted"/>
<evidence type="ECO:0000313" key="2">
    <source>
        <dbReference type="EMBL" id="MCI0128712.1"/>
    </source>
</evidence>
<keyword evidence="3" id="KW-1185">Reference proteome</keyword>
<dbReference type="InterPro" id="IPR032096">
    <property type="entry name" value="DUF4815"/>
</dbReference>
<name>A0AA41UCX5_9HYPH</name>
<evidence type="ECO:0000259" key="1">
    <source>
        <dbReference type="Pfam" id="PF16075"/>
    </source>
</evidence>
<gene>
    <name evidence="2" type="ORF">ML536_17915</name>
</gene>
<comment type="caution">
    <text evidence="2">The sequence shown here is derived from an EMBL/GenBank/DDBJ whole genome shotgun (WGS) entry which is preliminary data.</text>
</comment>
<evidence type="ECO:0000313" key="3">
    <source>
        <dbReference type="Proteomes" id="UP001156140"/>
    </source>
</evidence>
<dbReference type="Proteomes" id="UP001156140">
    <property type="component" value="Unassembled WGS sequence"/>
</dbReference>
<sequence>MAFEHPSGLPNAILRASGQPELRGLVFHGKKRFLQGGELNDMQEIIRARQERHGRLVANDGDRTAGAFAFVDRDAGTVTLSSGSIYVAGDEFPVADTVMADVPMAGRVSIGVRLVRWYVTAEDDPSLRGLVPGTLAEGEDGAAREFASIAWARADDGGDGDFYQVYLLQDGTILDQTPPPMLSNIEQAIRIYDRPHGHYIVSGCRVTPLGLNAGKQVFSIEEGEANVSGFKIIRHASLRHAELEAWDVAAVPGETHIYAGGASQVVTLDQFPLDHVASVLLTKEVTVPITRGPVAQGIDSLNHNSVIEIVSVSQGATTFVQGTDYKKSGNSIDWGLPGAEPAPGSNYTVKLRFRDEVQPDAVTARTITVSGGVAGGDIIIAYAYKLPRIDILGLRQTGESIYVKGVSAKANPVAPIPPADVLPLCEIHNDWMATPEIRVDRVTTGVRMPTWAELQRYLNVIDNHDRLLQLERLQSQVDRRDPAAKRNMFVDPFLDDYYRDEGVPQSAAIGNGILQLAIEPTFYDATLTSAVMLDWVEEVIHEQALKTGCVLINKYQNFTPLPGSLRLTPAADFWSETQTQWASAVTVEFQRGVQNWGGPLLAETQSVEKLGATTQKLPFLRQRSVEFKVSGFFPGEILAEFTFDGLSILPDPAPVADADGEIVGSFAIPADVPAGTKTVFALGAGGTEAEALFTGEGTLTIERMRQVTTINRWVRPESSRDESGSSDPQAQIFRVASARQMLGMDFHLCHIGEVTNHILVNQVSVETGLPTTEIKAEAFVSMLGAQIGWKSARYQMPVTTLPDQDHAMVIKTDDGQHSVSYAAVGGFDAELQQAVGTHPYPIGPRLDSVNARTWESHQGEALTFRLVAARYPVLTKTVALGTFALVDCSDLQVRAAVELPSADCSVVFELERAGGEIFKLLPYQVLRFSEFVSETVSLRAVLKGTSTLSPVLYAPVEIIAGRLETTGDYVTRAFDIAGADRISAYVRSSLPTGSTLSMSYDYGDGNWTALPVTATEISPDPEWVEHARKATGISGQQMRLKIELTGGPAARPRAAGFGAGLM</sequence>
<reference evidence="2" key="1">
    <citation type="submission" date="2022-03" db="EMBL/GenBank/DDBJ databases">
        <title>The complete genome sequence of a Methyloterrigena soli.</title>
        <authorList>
            <person name="Zi Z."/>
        </authorList>
    </citation>
    <scope>NUCLEOTIDE SEQUENCE</scope>
    <source>
        <strain evidence="2">M48</strain>
    </source>
</reference>
<dbReference type="RefSeq" id="WP_281736799.1">
    <property type="nucleotide sequence ID" value="NZ_JAKETQ010000002.1"/>
</dbReference>
<dbReference type="AlphaFoldDB" id="A0AA41UCX5"/>
<accession>A0AA41UCX5</accession>
<dbReference type="Pfam" id="PF16075">
    <property type="entry name" value="DUF4815"/>
    <property type="match status" value="1"/>
</dbReference>
<organism evidence="2 3">
    <name type="scientific">Paradevosia shaoguanensis</name>
    <dbReference type="NCBI Taxonomy" id="1335043"/>
    <lineage>
        <taxon>Bacteria</taxon>
        <taxon>Pseudomonadati</taxon>
        <taxon>Pseudomonadota</taxon>
        <taxon>Alphaproteobacteria</taxon>
        <taxon>Hyphomicrobiales</taxon>
        <taxon>Devosiaceae</taxon>
        <taxon>Paradevosia</taxon>
    </lineage>
</organism>